<sequence length="106" mass="12639">MFVWKLENSYWWMLSLWFSKQIWGLGSNRKYLNCLSQHLRSTHKTTIPHLQLKLKMLWQQTCVCLLFSIFLGNHDSEASKLFMLLGLLHPVLTLGRSLNFYFTIDM</sequence>
<dbReference type="Proteomes" id="UP000694551">
    <property type="component" value="Unplaced"/>
</dbReference>
<evidence type="ECO:0000313" key="2">
    <source>
        <dbReference type="Proteomes" id="UP000694551"/>
    </source>
</evidence>
<dbReference type="Ensembl" id="ENSSOCT00000017892.1">
    <property type="protein sequence ID" value="ENSSOCP00000017445.1"/>
    <property type="gene ID" value="ENSSOCG00000013115.1"/>
</dbReference>
<proteinExistence type="predicted"/>
<protein>
    <submittedName>
        <fullName evidence="1">Uncharacterized protein</fullName>
    </submittedName>
</protein>
<dbReference type="AlphaFoldDB" id="A0A8D0FIK5"/>
<organism evidence="1 2">
    <name type="scientific">Strix occidentalis caurina</name>
    <name type="common">northern spotted owl</name>
    <dbReference type="NCBI Taxonomy" id="311401"/>
    <lineage>
        <taxon>Eukaryota</taxon>
        <taxon>Metazoa</taxon>
        <taxon>Chordata</taxon>
        <taxon>Craniata</taxon>
        <taxon>Vertebrata</taxon>
        <taxon>Euteleostomi</taxon>
        <taxon>Archelosauria</taxon>
        <taxon>Archosauria</taxon>
        <taxon>Dinosauria</taxon>
        <taxon>Saurischia</taxon>
        <taxon>Theropoda</taxon>
        <taxon>Coelurosauria</taxon>
        <taxon>Aves</taxon>
        <taxon>Neognathae</taxon>
        <taxon>Neoaves</taxon>
        <taxon>Telluraves</taxon>
        <taxon>Strigiformes</taxon>
        <taxon>Strigidae</taxon>
        <taxon>Strix</taxon>
    </lineage>
</organism>
<keyword evidence="2" id="KW-1185">Reference proteome</keyword>
<accession>A0A8D0FIK5</accession>
<reference evidence="1" key="1">
    <citation type="submission" date="2025-08" db="UniProtKB">
        <authorList>
            <consortium name="Ensembl"/>
        </authorList>
    </citation>
    <scope>IDENTIFICATION</scope>
</reference>
<reference evidence="1" key="2">
    <citation type="submission" date="2025-09" db="UniProtKB">
        <authorList>
            <consortium name="Ensembl"/>
        </authorList>
    </citation>
    <scope>IDENTIFICATION</scope>
</reference>
<evidence type="ECO:0000313" key="1">
    <source>
        <dbReference type="Ensembl" id="ENSSOCP00000017445.1"/>
    </source>
</evidence>
<name>A0A8D0FIK5_STROC</name>